<name>A0A218X852_PUNGR</name>
<reference evidence="3 5" key="3">
    <citation type="submission" date="2017-11" db="EMBL/GenBank/DDBJ databases">
        <title>De-novo sequencing of pomegranate (Punica granatum L.) genome.</title>
        <authorList>
            <person name="Akparov Z."/>
            <person name="Amiraslanov A."/>
            <person name="Hajiyeva S."/>
            <person name="Abbasov M."/>
            <person name="Kaur K."/>
            <person name="Hamwieh A."/>
            <person name="Solovyev V."/>
            <person name="Salamov A."/>
            <person name="Braich B."/>
            <person name="Kosarev P."/>
            <person name="Mahmoud A."/>
            <person name="Hajiyev E."/>
            <person name="Babayeva S."/>
            <person name="Izzatullayeva V."/>
            <person name="Mammadov A."/>
            <person name="Mammadov A."/>
            <person name="Sharifova S."/>
            <person name="Ojaghi J."/>
            <person name="Eynullazada K."/>
            <person name="Bayramov B."/>
            <person name="Abdulazimova A."/>
            <person name="Shahmuradov I."/>
        </authorList>
    </citation>
    <scope>NUCLEOTIDE SEQUENCE [LARGE SCALE GENOMIC DNA]</scope>
    <source>
        <strain evidence="3">AG2017</strain>
        <strain evidence="5">cv. AG2017</strain>
        <tissue evidence="3">Leaf</tissue>
    </source>
</reference>
<feature type="region of interest" description="Disordered" evidence="1">
    <location>
        <begin position="32"/>
        <end position="61"/>
    </location>
</feature>
<dbReference type="AlphaFoldDB" id="A0A218X852"/>
<evidence type="ECO:0000313" key="3">
    <source>
        <dbReference type="EMBL" id="PKI56322.1"/>
    </source>
</evidence>
<gene>
    <name evidence="2" type="ORF">CDL15_Pgr007423</name>
    <name evidence="3" type="ORF">CRG98_023341</name>
</gene>
<dbReference type="EMBL" id="MTKT01002214">
    <property type="protein sequence ID" value="OWM81385.1"/>
    <property type="molecule type" value="Genomic_DNA"/>
</dbReference>
<sequence length="129" mass="13847">MEIERGVHSHKQQYQKKESRFSVQVINLDDVRKNSPLSLSPRGEGAAAADSGGGAGVGSTKSARWKNCLCSPTTHAGSFRCRFHRNSSMLRGGSVGSNLSDLATKSGRPISDSVHCSVASKHHHHVLNL</sequence>
<accession>A0A218X852</accession>
<proteinExistence type="predicted"/>
<dbReference type="Proteomes" id="UP000197138">
    <property type="component" value="Unassembled WGS sequence"/>
</dbReference>
<dbReference type="EMBL" id="PGOL01001608">
    <property type="protein sequence ID" value="PKI56322.1"/>
    <property type="molecule type" value="Genomic_DNA"/>
</dbReference>
<dbReference type="Proteomes" id="UP000233551">
    <property type="component" value="Unassembled WGS sequence"/>
</dbReference>
<reference evidence="4" key="1">
    <citation type="journal article" date="2017" name="Plant J.">
        <title>The pomegranate (Punica granatum L.) genome and the genomics of punicalagin biosynthesis.</title>
        <authorList>
            <person name="Qin G."/>
            <person name="Xu C."/>
            <person name="Ming R."/>
            <person name="Tang H."/>
            <person name="Guyot R."/>
            <person name="Kramer E.M."/>
            <person name="Hu Y."/>
            <person name="Yi X."/>
            <person name="Qi Y."/>
            <person name="Xu X."/>
            <person name="Gao Z."/>
            <person name="Pan H."/>
            <person name="Jian J."/>
            <person name="Tian Y."/>
            <person name="Yue Z."/>
            <person name="Xu Y."/>
        </authorList>
    </citation>
    <scope>NUCLEOTIDE SEQUENCE [LARGE SCALE GENOMIC DNA]</scope>
    <source>
        <strain evidence="4">cv. Dabenzi</strain>
    </source>
</reference>
<dbReference type="STRING" id="22663.A0A218X852"/>
<organism evidence="2 4">
    <name type="scientific">Punica granatum</name>
    <name type="common">Pomegranate</name>
    <dbReference type="NCBI Taxonomy" id="22663"/>
    <lineage>
        <taxon>Eukaryota</taxon>
        <taxon>Viridiplantae</taxon>
        <taxon>Streptophyta</taxon>
        <taxon>Embryophyta</taxon>
        <taxon>Tracheophyta</taxon>
        <taxon>Spermatophyta</taxon>
        <taxon>Magnoliopsida</taxon>
        <taxon>eudicotyledons</taxon>
        <taxon>Gunneridae</taxon>
        <taxon>Pentapetalae</taxon>
        <taxon>rosids</taxon>
        <taxon>malvids</taxon>
        <taxon>Myrtales</taxon>
        <taxon>Lythraceae</taxon>
        <taxon>Punica</taxon>
    </lineage>
</organism>
<reference evidence="2" key="2">
    <citation type="submission" date="2017-06" db="EMBL/GenBank/DDBJ databases">
        <title>The pomegranate genome and the genomics of punicalagin biosynthesis.</title>
        <authorList>
            <person name="Xu C."/>
        </authorList>
    </citation>
    <scope>NUCLEOTIDE SEQUENCE [LARGE SCALE GENOMIC DNA]</scope>
    <source>
        <tissue evidence="2">Fresh leaf</tissue>
    </source>
</reference>
<evidence type="ECO:0000256" key="1">
    <source>
        <dbReference type="SAM" id="MobiDB-lite"/>
    </source>
</evidence>
<protein>
    <submittedName>
        <fullName evidence="2">Uncharacterized protein</fullName>
    </submittedName>
</protein>
<evidence type="ECO:0000313" key="4">
    <source>
        <dbReference type="Proteomes" id="UP000197138"/>
    </source>
</evidence>
<evidence type="ECO:0000313" key="5">
    <source>
        <dbReference type="Proteomes" id="UP000233551"/>
    </source>
</evidence>
<keyword evidence="5" id="KW-1185">Reference proteome</keyword>
<dbReference type="PANTHER" id="PTHR33132">
    <property type="entry name" value="OSJNBB0118P14.9 PROTEIN"/>
    <property type="match status" value="1"/>
</dbReference>
<comment type="caution">
    <text evidence="2">The sequence shown here is derived from an EMBL/GenBank/DDBJ whole genome shotgun (WGS) entry which is preliminary data.</text>
</comment>
<dbReference type="PANTHER" id="PTHR33132:SF142">
    <property type="entry name" value="SERINE-RICH PROTEIN-LIKE PROTEIN"/>
    <property type="match status" value="1"/>
</dbReference>
<evidence type="ECO:0000313" key="2">
    <source>
        <dbReference type="EMBL" id="OWM81385.1"/>
    </source>
</evidence>